<dbReference type="InterPro" id="IPR001242">
    <property type="entry name" value="Condensation_dom"/>
</dbReference>
<organism evidence="6 7">
    <name type="scientific">Streptomyces afghaniensis 772</name>
    <dbReference type="NCBI Taxonomy" id="1283301"/>
    <lineage>
        <taxon>Bacteria</taxon>
        <taxon>Bacillati</taxon>
        <taxon>Actinomycetota</taxon>
        <taxon>Actinomycetes</taxon>
        <taxon>Kitasatosporales</taxon>
        <taxon>Streptomycetaceae</taxon>
        <taxon>Streptomyces</taxon>
    </lineage>
</organism>
<dbReference type="Pfam" id="PF00975">
    <property type="entry name" value="Thioesterase"/>
    <property type="match status" value="1"/>
</dbReference>
<dbReference type="InterPro" id="IPR001031">
    <property type="entry name" value="Thioesterase"/>
</dbReference>
<dbReference type="InterPro" id="IPR010071">
    <property type="entry name" value="AA_adenyl_dom"/>
</dbReference>
<dbReference type="HOGENOM" id="CLU_000022_2_13_11"/>
<dbReference type="Gene3D" id="3.40.50.1820">
    <property type="entry name" value="alpha/beta hydrolase"/>
    <property type="match status" value="1"/>
</dbReference>
<dbReference type="Proteomes" id="UP000015001">
    <property type="component" value="Unassembled WGS sequence"/>
</dbReference>
<gene>
    <name evidence="6" type="ORF">STAFG_7140</name>
</gene>
<dbReference type="Pfam" id="PF00550">
    <property type="entry name" value="PP-binding"/>
    <property type="match status" value="1"/>
</dbReference>
<dbReference type="GO" id="GO:0072330">
    <property type="term" value="P:monocarboxylic acid biosynthetic process"/>
    <property type="evidence" value="ECO:0007669"/>
    <property type="project" value="UniProtKB-ARBA"/>
</dbReference>
<dbReference type="InterPro" id="IPR009081">
    <property type="entry name" value="PP-bd_ACP"/>
</dbReference>
<evidence type="ECO:0000259" key="5">
    <source>
        <dbReference type="PROSITE" id="PS50075"/>
    </source>
</evidence>
<dbReference type="InterPro" id="IPR020806">
    <property type="entry name" value="PKS_PP-bd"/>
</dbReference>
<sequence>MLVQAALAGLLTRLGAGEDIPIGAPIAGRTDEALNDLVGFFVNTLVLRTDTSGNPTFRTLLHRTRETDLHAYTHQDTPFERLVEVLNPERSLARHPLFQVALNFQNNSEGILDLGDDITVSELEVQRGQAKFDLSFTVRDAPDGGLHGAIEYAADLFDQETVDVLGQRLVRFLQAVVERPDEPLSRYELLTPEEHHRLLEEWNRPPNGTASATSPDTLHHLFEVQATATPDRIALVHGDEQLTYAELNARANRLAHRLVADGAGPGRVVAVSLPRSMELIVALLGVLKSGAAYLPVDPTYPAERIAFMLEDVESVALLDDLEQVREPGVWATTDPLAPADAGAAARMPAYVIYTSGSTGRPKGVVIRHDAAVNYLAYLHGLTGLGADDTVLNLASVSFDPSVRDIFGPLTAGARLVVAEPEEAKNPAALLGLLRRHRVTVLPALVPTMLDALADAARDAAGEDDVPSPWLRMGLVSGEELTAAHVRRAAAVGADWQLVNQYGPTESTMTATFHPVTEEEARDGARLPIGRPIKGARCYVLDRWLRPVPVGSTGELYLAGDDLADGYVNRPGLTAERFVADPYGSRPGARMYRTGDIARWRADGTLEFHGRIDDQVKLRGIRVELGEIQAVLAAVDGVAQAGVVVREDVPGRQLLTGYVVPEPGAEPTADTLRRALEKRLPAQLVPGAFVVLDALPLSPNGKLDRKALPAPEQGQGEVRDAATPVEKTLVELFCDVLGLDRVGVDDNFFTLGGHSLLAARLVSRVQAVLGVELHLRSLFQAPTVASLAALVEQDGGPDNSLDVLLPLRPQGTGTPLFCMHPVGGLSWCYGRLVPYLGEEFPVYGLQARGIAGDGKRWARTIEEMADDYVEQILRVQPHGPYQLLGWSVGGNVAHAVAVRLRRLGEPVTLVALLDSCPSDLMDKPTPAMERERLHKVVADFDVDAAAFEWLERDDSELGRTLRKELSVMKGLSREQIGAMWDTSVNTSLILRDYVPEPLDVPLVYFTALLERPPGSPDFTAWEPYSAGPIEEYGIESSHAGMMDAAPVAAIGGILGDVLRRIGGAR</sequence>
<reference evidence="6 7" key="1">
    <citation type="submission" date="2013-02" db="EMBL/GenBank/DDBJ databases">
        <title>Draft Genome Sequence of Streptomyces afghaniensis, Which Produces Compounds of the Julimycin B-Complex.</title>
        <authorList>
            <person name="Gruening B.A."/>
            <person name="Praeg A."/>
            <person name="Erxleben A."/>
            <person name="Guenther S."/>
            <person name="Fiedler H.-P."/>
            <person name="Goodfellow M."/>
            <person name="Mueller M."/>
        </authorList>
    </citation>
    <scope>NUCLEOTIDE SEQUENCE [LARGE SCALE GENOMIC DNA]</scope>
    <source>
        <strain evidence="6 7">772</strain>
    </source>
</reference>
<keyword evidence="4" id="KW-0597">Phosphoprotein</keyword>
<comment type="caution">
    <text evidence="6">The sequence shown here is derived from an EMBL/GenBank/DDBJ whole genome shotgun (WGS) entry which is preliminary data.</text>
</comment>
<dbReference type="FunFam" id="2.30.38.10:FF:000001">
    <property type="entry name" value="Non-ribosomal peptide synthetase PvdI"/>
    <property type="match status" value="1"/>
</dbReference>
<evidence type="ECO:0000256" key="3">
    <source>
        <dbReference type="ARBA" id="ARBA00022450"/>
    </source>
</evidence>
<keyword evidence="3" id="KW-0596">Phosphopantetheine</keyword>
<dbReference type="SUPFAM" id="SSF56801">
    <property type="entry name" value="Acetyl-CoA synthetase-like"/>
    <property type="match status" value="1"/>
</dbReference>
<dbReference type="PATRIC" id="fig|1283301.3.peg.7089"/>
<dbReference type="GO" id="GO:0003824">
    <property type="term" value="F:catalytic activity"/>
    <property type="evidence" value="ECO:0007669"/>
    <property type="project" value="InterPro"/>
</dbReference>
<dbReference type="GO" id="GO:0043041">
    <property type="term" value="P:amino acid activation for nonribosomal peptide biosynthetic process"/>
    <property type="evidence" value="ECO:0007669"/>
    <property type="project" value="TreeGrafter"/>
</dbReference>
<dbReference type="Pfam" id="PF00501">
    <property type="entry name" value="AMP-binding"/>
    <property type="match status" value="1"/>
</dbReference>
<dbReference type="InterPro" id="IPR029058">
    <property type="entry name" value="AB_hydrolase_fold"/>
</dbReference>
<dbReference type="Pfam" id="PF13193">
    <property type="entry name" value="AMP-binding_C"/>
    <property type="match status" value="1"/>
</dbReference>
<protein>
    <submittedName>
        <fullName evidence="6">Putative Dimodular nonribosomal peptide synthase</fullName>
    </submittedName>
</protein>
<dbReference type="CDD" id="cd05930">
    <property type="entry name" value="A_NRPS"/>
    <property type="match status" value="1"/>
</dbReference>
<dbReference type="GO" id="GO:0031177">
    <property type="term" value="F:phosphopantetheine binding"/>
    <property type="evidence" value="ECO:0007669"/>
    <property type="project" value="InterPro"/>
</dbReference>
<evidence type="ECO:0000256" key="4">
    <source>
        <dbReference type="ARBA" id="ARBA00022553"/>
    </source>
</evidence>
<dbReference type="FunFam" id="3.30.300.30:FF:000010">
    <property type="entry name" value="Enterobactin synthetase component F"/>
    <property type="match status" value="1"/>
</dbReference>
<dbReference type="SUPFAM" id="SSF52777">
    <property type="entry name" value="CoA-dependent acyltransferases"/>
    <property type="match status" value="1"/>
</dbReference>
<dbReference type="AlphaFoldDB" id="S4MH23"/>
<dbReference type="PROSITE" id="PS00012">
    <property type="entry name" value="PHOSPHOPANTETHEINE"/>
    <property type="match status" value="1"/>
</dbReference>
<dbReference type="InterPro" id="IPR000873">
    <property type="entry name" value="AMP-dep_synth/lig_dom"/>
</dbReference>
<dbReference type="PROSITE" id="PS00455">
    <property type="entry name" value="AMP_BINDING"/>
    <property type="match status" value="1"/>
</dbReference>
<feature type="domain" description="Carrier" evidence="5">
    <location>
        <begin position="719"/>
        <end position="794"/>
    </location>
</feature>
<dbReference type="SMART" id="SM00824">
    <property type="entry name" value="PKS_TE"/>
    <property type="match status" value="1"/>
</dbReference>
<dbReference type="FunFam" id="1.10.1200.10:FF:000016">
    <property type="entry name" value="Non-ribosomal peptide synthase"/>
    <property type="match status" value="1"/>
</dbReference>
<dbReference type="SMART" id="SM00823">
    <property type="entry name" value="PKS_PP"/>
    <property type="match status" value="1"/>
</dbReference>
<accession>S4MH23</accession>
<dbReference type="GO" id="GO:0044550">
    <property type="term" value="P:secondary metabolite biosynthetic process"/>
    <property type="evidence" value="ECO:0007669"/>
    <property type="project" value="UniProtKB-ARBA"/>
</dbReference>
<dbReference type="FunFam" id="3.40.50.12780:FF:000012">
    <property type="entry name" value="Non-ribosomal peptide synthetase"/>
    <property type="match status" value="1"/>
</dbReference>
<dbReference type="InterPro" id="IPR006162">
    <property type="entry name" value="Ppantetheine_attach_site"/>
</dbReference>
<dbReference type="InterPro" id="IPR036736">
    <property type="entry name" value="ACP-like_sf"/>
</dbReference>
<proteinExistence type="inferred from homology"/>
<dbReference type="GO" id="GO:0008610">
    <property type="term" value="P:lipid biosynthetic process"/>
    <property type="evidence" value="ECO:0007669"/>
    <property type="project" value="UniProtKB-ARBA"/>
</dbReference>
<dbReference type="PROSITE" id="PS50075">
    <property type="entry name" value="CARRIER"/>
    <property type="match status" value="1"/>
</dbReference>
<dbReference type="InterPro" id="IPR020845">
    <property type="entry name" value="AMP-binding_CS"/>
</dbReference>
<dbReference type="InterPro" id="IPR023213">
    <property type="entry name" value="CAT-like_dom_sf"/>
</dbReference>
<comment type="cofactor">
    <cofactor evidence="1">
        <name>pantetheine 4'-phosphate</name>
        <dbReference type="ChEBI" id="CHEBI:47942"/>
    </cofactor>
</comment>
<dbReference type="PANTHER" id="PTHR45527">
    <property type="entry name" value="NONRIBOSOMAL PEPTIDE SYNTHETASE"/>
    <property type="match status" value="1"/>
</dbReference>
<dbReference type="PANTHER" id="PTHR45527:SF1">
    <property type="entry name" value="FATTY ACID SYNTHASE"/>
    <property type="match status" value="1"/>
</dbReference>
<dbReference type="Pfam" id="PF00668">
    <property type="entry name" value="Condensation"/>
    <property type="match status" value="1"/>
</dbReference>
<dbReference type="Gene3D" id="3.30.559.30">
    <property type="entry name" value="Nonribosomal peptide synthetase, condensation domain"/>
    <property type="match status" value="1"/>
</dbReference>
<evidence type="ECO:0000313" key="7">
    <source>
        <dbReference type="Proteomes" id="UP000015001"/>
    </source>
</evidence>
<dbReference type="GO" id="GO:0017000">
    <property type="term" value="P:antibiotic biosynthetic process"/>
    <property type="evidence" value="ECO:0007669"/>
    <property type="project" value="UniProtKB-ARBA"/>
</dbReference>
<dbReference type="GO" id="GO:0005829">
    <property type="term" value="C:cytosol"/>
    <property type="evidence" value="ECO:0007669"/>
    <property type="project" value="TreeGrafter"/>
</dbReference>
<name>S4MH23_9ACTN</name>
<dbReference type="EMBL" id="AOPY01001607">
    <property type="protein sequence ID" value="EPJ35816.1"/>
    <property type="molecule type" value="Genomic_DNA"/>
</dbReference>
<dbReference type="InterPro" id="IPR045851">
    <property type="entry name" value="AMP-bd_C_sf"/>
</dbReference>
<dbReference type="Gene3D" id="3.30.300.30">
    <property type="match status" value="1"/>
</dbReference>
<evidence type="ECO:0000256" key="1">
    <source>
        <dbReference type="ARBA" id="ARBA00001957"/>
    </source>
</evidence>
<dbReference type="SUPFAM" id="SSF47336">
    <property type="entry name" value="ACP-like"/>
    <property type="match status" value="1"/>
</dbReference>
<evidence type="ECO:0000256" key="2">
    <source>
        <dbReference type="ARBA" id="ARBA00006432"/>
    </source>
</evidence>
<dbReference type="InterPro" id="IPR020802">
    <property type="entry name" value="TesA-like"/>
</dbReference>
<dbReference type="FunFam" id="3.40.50.980:FF:000001">
    <property type="entry name" value="Non-ribosomal peptide synthetase"/>
    <property type="match status" value="1"/>
</dbReference>
<dbReference type="InterPro" id="IPR025110">
    <property type="entry name" value="AMP-bd_C"/>
</dbReference>
<comment type="similarity">
    <text evidence="2">Belongs to the ATP-dependent AMP-binding enzyme family.</text>
</comment>
<dbReference type="SUPFAM" id="SSF53474">
    <property type="entry name" value="alpha/beta-Hydrolases"/>
    <property type="match status" value="1"/>
</dbReference>
<dbReference type="Gene3D" id="3.30.559.10">
    <property type="entry name" value="Chloramphenicol acetyltransferase-like domain"/>
    <property type="match status" value="1"/>
</dbReference>
<keyword evidence="7" id="KW-1185">Reference proteome</keyword>
<dbReference type="NCBIfam" id="TIGR01733">
    <property type="entry name" value="AA-adenyl-dom"/>
    <property type="match status" value="1"/>
</dbReference>
<dbReference type="Gene3D" id="2.30.38.10">
    <property type="entry name" value="Luciferase, Domain 3"/>
    <property type="match status" value="1"/>
</dbReference>
<dbReference type="Gene3D" id="3.40.50.980">
    <property type="match status" value="2"/>
</dbReference>
<evidence type="ECO:0000313" key="6">
    <source>
        <dbReference type="EMBL" id="EPJ35816.1"/>
    </source>
</evidence>